<protein>
    <submittedName>
        <fullName evidence="1">Uncharacterized protein</fullName>
    </submittedName>
</protein>
<feature type="non-terminal residue" evidence="1">
    <location>
        <position position="107"/>
    </location>
</feature>
<dbReference type="Proteomes" id="UP000784294">
    <property type="component" value="Unassembled WGS sequence"/>
</dbReference>
<organism evidence="1 2">
    <name type="scientific">Protopolystoma xenopodis</name>
    <dbReference type="NCBI Taxonomy" id="117903"/>
    <lineage>
        <taxon>Eukaryota</taxon>
        <taxon>Metazoa</taxon>
        <taxon>Spiralia</taxon>
        <taxon>Lophotrochozoa</taxon>
        <taxon>Platyhelminthes</taxon>
        <taxon>Monogenea</taxon>
        <taxon>Polyopisthocotylea</taxon>
        <taxon>Polystomatidea</taxon>
        <taxon>Polystomatidae</taxon>
        <taxon>Protopolystoma</taxon>
    </lineage>
</organism>
<sequence>MPKCMSVKHAHWASLLRPMKATFVPHRWGVAELNCRECLGYFVFVVAPFTMVSSLVNKDNQSDSTFLVVMTSLWFSILDAADQKMPDTLQLISSQSAAYSAGLFASP</sequence>
<dbReference type="AlphaFoldDB" id="A0A3S5C2Y8"/>
<comment type="caution">
    <text evidence="1">The sequence shown here is derived from an EMBL/GenBank/DDBJ whole genome shotgun (WGS) entry which is preliminary data.</text>
</comment>
<reference evidence="1" key="1">
    <citation type="submission" date="2018-11" db="EMBL/GenBank/DDBJ databases">
        <authorList>
            <consortium name="Pathogen Informatics"/>
        </authorList>
    </citation>
    <scope>NUCLEOTIDE SEQUENCE</scope>
</reference>
<evidence type="ECO:0000313" key="2">
    <source>
        <dbReference type="Proteomes" id="UP000784294"/>
    </source>
</evidence>
<dbReference type="EMBL" id="CAAALY010127177">
    <property type="protein sequence ID" value="VEL31845.1"/>
    <property type="molecule type" value="Genomic_DNA"/>
</dbReference>
<keyword evidence="2" id="KW-1185">Reference proteome</keyword>
<proteinExistence type="predicted"/>
<accession>A0A3S5C2Y8</accession>
<evidence type="ECO:0000313" key="1">
    <source>
        <dbReference type="EMBL" id="VEL31845.1"/>
    </source>
</evidence>
<gene>
    <name evidence="1" type="ORF">PXEA_LOCUS25285</name>
</gene>
<name>A0A3S5C2Y8_9PLAT</name>